<dbReference type="InterPro" id="IPR027948">
    <property type="entry name" value="DUF4436"/>
</dbReference>
<dbReference type="AlphaFoldDB" id="A0A137NSD4"/>
<feature type="non-terminal residue" evidence="1">
    <location>
        <position position="142"/>
    </location>
</feature>
<accession>A0A137NSD4</accession>
<protein>
    <submittedName>
        <fullName evidence="1">Uncharacterized protein</fullName>
    </submittedName>
</protein>
<organism evidence="1 2">
    <name type="scientific">Conidiobolus coronatus (strain ATCC 28846 / CBS 209.66 / NRRL 28638)</name>
    <name type="common">Delacroixia coronata</name>
    <dbReference type="NCBI Taxonomy" id="796925"/>
    <lineage>
        <taxon>Eukaryota</taxon>
        <taxon>Fungi</taxon>
        <taxon>Fungi incertae sedis</taxon>
        <taxon>Zoopagomycota</taxon>
        <taxon>Entomophthoromycotina</taxon>
        <taxon>Entomophthoromycetes</taxon>
        <taxon>Entomophthorales</taxon>
        <taxon>Ancylistaceae</taxon>
        <taxon>Conidiobolus</taxon>
    </lineage>
</organism>
<reference evidence="1 2" key="1">
    <citation type="journal article" date="2015" name="Genome Biol. Evol.">
        <title>Phylogenomic analyses indicate that early fungi evolved digesting cell walls of algal ancestors of land plants.</title>
        <authorList>
            <person name="Chang Y."/>
            <person name="Wang S."/>
            <person name="Sekimoto S."/>
            <person name="Aerts A.L."/>
            <person name="Choi C."/>
            <person name="Clum A."/>
            <person name="LaButti K.M."/>
            <person name="Lindquist E.A."/>
            <person name="Yee Ngan C."/>
            <person name="Ohm R.A."/>
            <person name="Salamov A.A."/>
            <person name="Grigoriev I.V."/>
            <person name="Spatafora J.W."/>
            <person name="Berbee M.L."/>
        </authorList>
    </citation>
    <scope>NUCLEOTIDE SEQUENCE [LARGE SCALE GENOMIC DNA]</scope>
    <source>
        <strain evidence="1 2">NRRL 28638</strain>
    </source>
</reference>
<evidence type="ECO:0000313" key="2">
    <source>
        <dbReference type="Proteomes" id="UP000070444"/>
    </source>
</evidence>
<name>A0A137NSD4_CONC2</name>
<dbReference type="Pfam" id="PF14494">
    <property type="entry name" value="DUF4436"/>
    <property type="match status" value="1"/>
</dbReference>
<keyword evidence="2" id="KW-1185">Reference proteome</keyword>
<evidence type="ECO:0000313" key="1">
    <source>
        <dbReference type="EMBL" id="KXN65657.1"/>
    </source>
</evidence>
<sequence>MKAILQSPYRRRILFTILGLILWCAIAIPTTLKTIGYGKEDKLKTSDDVLNHTEENDRVDLDFRVLSTDLAKRTMKVYIGLYPNGAYSNDDERTWNKTVEFQFLHKNLVVKKGTTPEPVTFEIPLQTGNLRDYPFDRYSTDI</sequence>
<dbReference type="EMBL" id="KQ964836">
    <property type="protein sequence ID" value="KXN65657.1"/>
    <property type="molecule type" value="Genomic_DNA"/>
</dbReference>
<dbReference type="Proteomes" id="UP000070444">
    <property type="component" value="Unassembled WGS sequence"/>
</dbReference>
<gene>
    <name evidence="1" type="ORF">CONCODRAFT_12686</name>
</gene>
<proteinExistence type="predicted"/>